<feature type="transmembrane region" description="Helical" evidence="6">
    <location>
        <begin position="331"/>
        <end position="348"/>
    </location>
</feature>
<comment type="caution">
    <text evidence="7">The sequence shown here is derived from an EMBL/GenBank/DDBJ whole genome shotgun (WGS) entry which is preliminary data.</text>
</comment>
<feature type="transmembrane region" description="Helical" evidence="6">
    <location>
        <begin position="175"/>
        <end position="198"/>
    </location>
</feature>
<feature type="transmembrane region" description="Helical" evidence="6">
    <location>
        <begin position="465"/>
        <end position="489"/>
    </location>
</feature>
<evidence type="ECO:0000256" key="4">
    <source>
        <dbReference type="ARBA" id="ARBA00023136"/>
    </source>
</evidence>
<dbReference type="PANTHER" id="PTHR23501:SF107">
    <property type="entry name" value="TRANSPORTER, PUTATIVE (AFU_ORTHOLOGUE AFUA_7G04730)-RELATED"/>
    <property type="match status" value="1"/>
</dbReference>
<dbReference type="EMBL" id="JPOX01000004">
    <property type="protein sequence ID" value="KFX51672.1"/>
    <property type="molecule type" value="Genomic_DNA"/>
</dbReference>
<dbReference type="AlphaFoldDB" id="A0A093VGK6"/>
<evidence type="ECO:0000256" key="6">
    <source>
        <dbReference type="SAM" id="Phobius"/>
    </source>
</evidence>
<feature type="transmembrane region" description="Helical" evidence="6">
    <location>
        <begin position="495"/>
        <end position="521"/>
    </location>
</feature>
<keyword evidence="2 6" id="KW-0812">Transmembrane</keyword>
<proteinExistence type="predicted"/>
<reference evidence="7" key="2">
    <citation type="journal article" date="2014" name="PLoS Genet.">
        <title>Signature gene expression reveals novel clues to the molecular mechanisms of dimorphic transition in Penicillium marneffei.</title>
        <authorList>
            <person name="Yang E."/>
            <person name="Wang G."/>
            <person name="Cai J."/>
            <person name="Woo P.C."/>
            <person name="Lau S.K."/>
            <person name="Yuen K.-Y."/>
            <person name="Chow W.-N."/>
            <person name="Lin X."/>
        </authorList>
    </citation>
    <scope>NUCLEOTIDE SEQUENCE</scope>
    <source>
        <strain evidence="7">PM1</strain>
    </source>
</reference>
<keyword evidence="3 6" id="KW-1133">Transmembrane helix</keyword>
<protein>
    <submittedName>
        <fullName evidence="7">Siderophore iron transporter mirB</fullName>
    </submittedName>
</protein>
<feature type="transmembrane region" description="Helical" evidence="6">
    <location>
        <begin position="239"/>
        <end position="260"/>
    </location>
</feature>
<feature type="transmembrane region" description="Helical" evidence="6">
    <location>
        <begin position="368"/>
        <end position="385"/>
    </location>
</feature>
<evidence type="ECO:0000256" key="5">
    <source>
        <dbReference type="SAM" id="MobiDB-lite"/>
    </source>
</evidence>
<evidence type="ECO:0000313" key="7">
    <source>
        <dbReference type="EMBL" id="KFX51672.1"/>
    </source>
</evidence>
<feature type="transmembrane region" description="Helical" evidence="6">
    <location>
        <begin position="570"/>
        <end position="592"/>
    </location>
</feature>
<dbReference type="Pfam" id="PF07690">
    <property type="entry name" value="MFS_1"/>
    <property type="match status" value="1"/>
</dbReference>
<evidence type="ECO:0000256" key="2">
    <source>
        <dbReference type="ARBA" id="ARBA00022692"/>
    </source>
</evidence>
<reference key="1">
    <citation type="journal article" date="2014" name="PLoS Genet.">
        <title>Signature Gene Expression Reveals Novel Clues to the Molecular Mechanisms of Dimorphic Transition in Penicillium marneffei.</title>
        <authorList>
            <person name="Yang E."/>
            <person name="Wang G."/>
            <person name="Cai J."/>
            <person name="Woo P.C."/>
            <person name="Lau S.K."/>
            <person name="Yuen K.-Y."/>
            <person name="Chow W.-N."/>
            <person name="Lin X."/>
        </authorList>
    </citation>
    <scope>NUCLEOTIDE SEQUENCE [LARGE SCALE GENOMIC DNA]</scope>
    <source>
        <strain>PM1</strain>
    </source>
</reference>
<keyword evidence="4 6" id="KW-0472">Membrane</keyword>
<feature type="transmembrane region" description="Helical" evidence="6">
    <location>
        <begin position="299"/>
        <end position="319"/>
    </location>
</feature>
<gene>
    <name evidence="7" type="ORF">GQ26_0041000</name>
</gene>
<feature type="region of interest" description="Disordered" evidence="5">
    <location>
        <begin position="22"/>
        <end position="66"/>
    </location>
</feature>
<feature type="compositionally biased region" description="Basic and acidic residues" evidence="5">
    <location>
        <begin position="49"/>
        <end position="59"/>
    </location>
</feature>
<sequence>MRGYRQSLGRIAEVSETSAADLDSNARKIPHNGVESGSAVHFPDQLDGENSRLGDKQPEEGLGNAKNNHAGVWTRRRVNLAYVGFVPYLIFIVYYLTSLQLQISNHLIVHTMSSFGKHHLTATNGIVASIIGAVIKLPMSKVGNTWGRVELFVTVVLVTVLGLILAATAKTVTLFMVAQTLCWIGYDAISYILGIGIADITRIKDRGWLFAVSNSPHLINTFVGPIAAQSLHKRGNWRWAYGAFAVILPVFSLPLAATLFDDPRRLTQGNQKSQEPSEPMNRRQKVWRITRSLLVESDVIGGILLGASFAMLLLPLSFGVFSQKPSKAPRLAFMLALGVCLLPILVMWERHQFKTRNVAFRGLINPTILGACISSAALFASFYCLDSYFLSYLQVVHNLTLSRAGYVHNVYIVGSCFFALCTGISIRFNGKYTALALAATAFDFLATGLTIIIRQSNKAPWHIITNQLILSFPGGTMGICGTMAVMAVVESSEVPISLALFSLFTGLGAATGRAVAAALYINYMPKLLEQYLPLDAKPWAKIIYGSLNQQLSYPMGSTVRHAIIRAYEEFMRHTCIAGLGFLPLALLLVALWENVNVNELHEGRRIVV</sequence>
<dbReference type="InterPro" id="IPR011701">
    <property type="entry name" value="MFS"/>
</dbReference>
<name>A0A093VGK6_TALMA</name>
<dbReference type="eggNOG" id="KOG0254">
    <property type="taxonomic scope" value="Eukaryota"/>
</dbReference>
<feature type="transmembrane region" description="Helical" evidence="6">
    <location>
        <begin position="432"/>
        <end position="453"/>
    </location>
</feature>
<dbReference type="InterPro" id="IPR036259">
    <property type="entry name" value="MFS_trans_sf"/>
</dbReference>
<feature type="transmembrane region" description="Helical" evidence="6">
    <location>
        <begin position="406"/>
        <end position="426"/>
    </location>
</feature>
<feature type="transmembrane region" description="Helical" evidence="6">
    <location>
        <begin position="80"/>
        <end position="98"/>
    </location>
</feature>
<dbReference type="GO" id="GO:0005886">
    <property type="term" value="C:plasma membrane"/>
    <property type="evidence" value="ECO:0007669"/>
    <property type="project" value="TreeGrafter"/>
</dbReference>
<evidence type="ECO:0000256" key="3">
    <source>
        <dbReference type="ARBA" id="ARBA00022989"/>
    </source>
</evidence>
<accession>A0A093VGK6</accession>
<feature type="transmembrane region" description="Helical" evidence="6">
    <location>
        <begin position="149"/>
        <end position="169"/>
    </location>
</feature>
<dbReference type="HOGENOM" id="CLU_012970_1_0_1"/>
<feature type="transmembrane region" description="Helical" evidence="6">
    <location>
        <begin position="118"/>
        <end position="137"/>
    </location>
</feature>
<dbReference type="SUPFAM" id="SSF103473">
    <property type="entry name" value="MFS general substrate transporter"/>
    <property type="match status" value="1"/>
</dbReference>
<comment type="subcellular location">
    <subcellularLocation>
        <location evidence="1">Membrane</location>
        <topology evidence="1">Multi-pass membrane protein</topology>
    </subcellularLocation>
</comment>
<dbReference type="GO" id="GO:0022857">
    <property type="term" value="F:transmembrane transporter activity"/>
    <property type="evidence" value="ECO:0007669"/>
    <property type="project" value="InterPro"/>
</dbReference>
<dbReference type="PANTHER" id="PTHR23501">
    <property type="entry name" value="MAJOR FACILITATOR SUPERFAMILY"/>
    <property type="match status" value="1"/>
</dbReference>
<dbReference type="Gene3D" id="1.20.1250.20">
    <property type="entry name" value="MFS general substrate transporter like domains"/>
    <property type="match status" value="2"/>
</dbReference>
<evidence type="ECO:0000256" key="1">
    <source>
        <dbReference type="ARBA" id="ARBA00004141"/>
    </source>
</evidence>
<organism evidence="7">
    <name type="scientific">Talaromyces marneffei PM1</name>
    <dbReference type="NCBI Taxonomy" id="1077442"/>
    <lineage>
        <taxon>Eukaryota</taxon>
        <taxon>Fungi</taxon>
        <taxon>Dikarya</taxon>
        <taxon>Ascomycota</taxon>
        <taxon>Pezizomycotina</taxon>
        <taxon>Eurotiomycetes</taxon>
        <taxon>Eurotiomycetidae</taxon>
        <taxon>Eurotiales</taxon>
        <taxon>Trichocomaceae</taxon>
        <taxon>Talaromyces</taxon>
        <taxon>Talaromyces sect. Talaromyces</taxon>
    </lineage>
</organism>